<evidence type="ECO:0000256" key="7">
    <source>
        <dbReference type="ARBA" id="ARBA00022490"/>
    </source>
</evidence>
<keyword evidence="6" id="KW-0813">Transport</keyword>
<dbReference type="GO" id="GO:0032502">
    <property type="term" value="P:developmental process"/>
    <property type="evidence" value="ECO:0007669"/>
    <property type="project" value="TreeGrafter"/>
</dbReference>
<evidence type="ECO:0000256" key="1">
    <source>
        <dbReference type="ARBA" id="ARBA00003202"/>
    </source>
</evidence>
<dbReference type="HOGENOM" id="CLU_052837_0_0_1"/>
<dbReference type="PANTHER" id="PTHR31196:SF2">
    <property type="entry name" value="RNA POLYMERASE II NUCLEAR LOCALIZATION PROTEIN SLC7A6OS-RELATED"/>
    <property type="match status" value="1"/>
</dbReference>
<dbReference type="GeneID" id="20676180"/>
<evidence type="ECO:0000313" key="12">
    <source>
        <dbReference type="EMBL" id="ETW81994.1"/>
    </source>
</evidence>
<proteinExistence type="inferred from homology"/>
<evidence type="ECO:0000256" key="4">
    <source>
        <dbReference type="ARBA" id="ARBA00010218"/>
    </source>
</evidence>
<dbReference type="eggNOG" id="ENOG502S794">
    <property type="taxonomic scope" value="Eukaryota"/>
</dbReference>
<dbReference type="EMBL" id="KI925458">
    <property type="protein sequence ID" value="ETW81994.1"/>
    <property type="molecule type" value="Genomic_DNA"/>
</dbReference>
<evidence type="ECO:0000259" key="11">
    <source>
        <dbReference type="Pfam" id="PF08574"/>
    </source>
</evidence>
<dbReference type="InParanoid" id="W4K8B0"/>
<feature type="compositionally biased region" description="Acidic residues" evidence="10">
    <location>
        <begin position="268"/>
        <end position="277"/>
    </location>
</feature>
<evidence type="ECO:0000256" key="2">
    <source>
        <dbReference type="ARBA" id="ARBA00004123"/>
    </source>
</evidence>
<dbReference type="KEGG" id="hir:HETIRDRAFT_451648"/>
<evidence type="ECO:0000256" key="3">
    <source>
        <dbReference type="ARBA" id="ARBA00004496"/>
    </source>
</evidence>
<gene>
    <name evidence="12" type="ORF">HETIRDRAFT_451648</name>
</gene>
<protein>
    <recommendedName>
        <fullName evidence="5">Probable RNA polymerase II nuclear localization protein SLC7A6OS</fullName>
    </recommendedName>
</protein>
<reference evidence="12 13" key="1">
    <citation type="journal article" date="2012" name="New Phytol.">
        <title>Insight into trade-off between wood decay and parasitism from the genome of a fungal forest pathogen.</title>
        <authorList>
            <person name="Olson A."/>
            <person name="Aerts A."/>
            <person name="Asiegbu F."/>
            <person name="Belbahri L."/>
            <person name="Bouzid O."/>
            <person name="Broberg A."/>
            <person name="Canback B."/>
            <person name="Coutinho P.M."/>
            <person name="Cullen D."/>
            <person name="Dalman K."/>
            <person name="Deflorio G."/>
            <person name="van Diepen L.T."/>
            <person name="Dunand C."/>
            <person name="Duplessis S."/>
            <person name="Durling M."/>
            <person name="Gonthier P."/>
            <person name="Grimwood J."/>
            <person name="Fossdal C.G."/>
            <person name="Hansson D."/>
            <person name="Henrissat B."/>
            <person name="Hietala A."/>
            <person name="Himmelstrand K."/>
            <person name="Hoffmeister D."/>
            <person name="Hogberg N."/>
            <person name="James T.Y."/>
            <person name="Karlsson M."/>
            <person name="Kohler A."/>
            <person name="Kues U."/>
            <person name="Lee Y.H."/>
            <person name="Lin Y.C."/>
            <person name="Lind M."/>
            <person name="Lindquist E."/>
            <person name="Lombard V."/>
            <person name="Lucas S."/>
            <person name="Lunden K."/>
            <person name="Morin E."/>
            <person name="Murat C."/>
            <person name="Park J."/>
            <person name="Raffaello T."/>
            <person name="Rouze P."/>
            <person name="Salamov A."/>
            <person name="Schmutz J."/>
            <person name="Solheim H."/>
            <person name="Stahlberg J."/>
            <person name="Velez H."/>
            <person name="de Vries R.P."/>
            <person name="Wiebenga A."/>
            <person name="Woodward S."/>
            <person name="Yakovlev I."/>
            <person name="Garbelotto M."/>
            <person name="Martin F."/>
            <person name="Grigoriev I.V."/>
            <person name="Stenlid J."/>
        </authorList>
    </citation>
    <scope>NUCLEOTIDE SEQUENCE [LARGE SCALE GENOMIC DNA]</scope>
    <source>
        <strain evidence="12 13">TC 32-1</strain>
    </source>
</reference>
<dbReference type="GO" id="GO:0005737">
    <property type="term" value="C:cytoplasm"/>
    <property type="evidence" value="ECO:0007669"/>
    <property type="project" value="UniProtKB-SubCell"/>
</dbReference>
<keyword evidence="8" id="KW-0653">Protein transport</keyword>
<dbReference type="FunCoup" id="W4K8B0">
    <property type="interactions" value="171"/>
</dbReference>
<dbReference type="AlphaFoldDB" id="W4K8B0"/>
<evidence type="ECO:0000256" key="6">
    <source>
        <dbReference type="ARBA" id="ARBA00022448"/>
    </source>
</evidence>
<dbReference type="RefSeq" id="XP_009546581.1">
    <property type="nucleotide sequence ID" value="XM_009548286.1"/>
</dbReference>
<name>W4K8B0_HETIT</name>
<dbReference type="GO" id="GO:0015031">
    <property type="term" value="P:protein transport"/>
    <property type="evidence" value="ECO:0007669"/>
    <property type="project" value="UniProtKB-KW"/>
</dbReference>
<organism evidence="12 13">
    <name type="scientific">Heterobasidion irregulare (strain TC 32-1)</name>
    <dbReference type="NCBI Taxonomy" id="747525"/>
    <lineage>
        <taxon>Eukaryota</taxon>
        <taxon>Fungi</taxon>
        <taxon>Dikarya</taxon>
        <taxon>Basidiomycota</taxon>
        <taxon>Agaricomycotina</taxon>
        <taxon>Agaricomycetes</taxon>
        <taxon>Russulales</taxon>
        <taxon>Bondarzewiaceae</taxon>
        <taxon>Heterobasidion</taxon>
        <taxon>Heterobasidion annosum species complex</taxon>
    </lineage>
</organism>
<dbReference type="Pfam" id="PF08574">
    <property type="entry name" value="Iwr1"/>
    <property type="match status" value="1"/>
</dbReference>
<dbReference type="InterPro" id="IPR013883">
    <property type="entry name" value="TF_Iwr1_dom"/>
</dbReference>
<dbReference type="OrthoDB" id="6255506at2759"/>
<keyword evidence="7" id="KW-0963">Cytoplasm</keyword>
<feature type="region of interest" description="Disordered" evidence="10">
    <location>
        <begin position="235"/>
        <end position="301"/>
    </location>
</feature>
<dbReference type="GO" id="GO:0005634">
    <property type="term" value="C:nucleus"/>
    <property type="evidence" value="ECO:0007669"/>
    <property type="project" value="UniProtKB-SubCell"/>
</dbReference>
<evidence type="ECO:0000256" key="9">
    <source>
        <dbReference type="ARBA" id="ARBA00023242"/>
    </source>
</evidence>
<evidence type="ECO:0000313" key="13">
    <source>
        <dbReference type="Proteomes" id="UP000030671"/>
    </source>
</evidence>
<accession>W4K8B0</accession>
<dbReference type="InterPro" id="IPR040218">
    <property type="entry name" value="SLC7A6OS"/>
</dbReference>
<feature type="compositionally biased region" description="Acidic residues" evidence="10">
    <location>
        <begin position="285"/>
        <end position="301"/>
    </location>
</feature>
<comment type="subcellular location">
    <subcellularLocation>
        <location evidence="3">Cytoplasm</location>
    </subcellularLocation>
    <subcellularLocation>
        <location evidence="2">Nucleus</location>
    </subcellularLocation>
</comment>
<keyword evidence="13" id="KW-1185">Reference proteome</keyword>
<evidence type="ECO:0000256" key="5">
    <source>
        <dbReference type="ARBA" id="ARBA00017036"/>
    </source>
</evidence>
<dbReference type="PANTHER" id="PTHR31196">
    <property type="entry name" value="RNA POLYMERASE II NUCLEAR LOCALIZATION PROTEIN SLC7A6OS-RELATED"/>
    <property type="match status" value="1"/>
</dbReference>
<dbReference type="STRING" id="747525.W4K8B0"/>
<dbReference type="Proteomes" id="UP000030671">
    <property type="component" value="Unassembled WGS sequence"/>
</dbReference>
<comment type="function">
    <text evidence="1">Directs RNA polymerase II nuclear import.</text>
</comment>
<sequence>MQSDTLQQPYTILRIKRKRNEEPLDALVVESVRRKKSRPGLDVFRFAETVAEGEWDERRAKEVQDRISALARERMNNPAAIASEARPRPDSTRQYTVITQEDPQVLPRLPVAPPQVMSTKELERQKQQKINDDFKLYDAILASDAPPVPSAPEVDEEMEKFQSLLQDYLQVHDITPFSPPLSALASSRALPVQMPPPSAPSDDPDYVYDVFYHRAGALLENENVTNIGTLIGLPASFADPNSSDSESEEEDEADEDSNAEEYYKNDYPEEDSYEGSSDEFHEHSEDDDFARDDDHDDHEWR</sequence>
<feature type="domain" description="Transcription factor Iwr1" evidence="11">
    <location>
        <begin position="205"/>
        <end position="271"/>
    </location>
</feature>
<evidence type="ECO:0000256" key="8">
    <source>
        <dbReference type="ARBA" id="ARBA00022927"/>
    </source>
</evidence>
<feature type="compositionally biased region" description="Acidic residues" evidence="10">
    <location>
        <begin position="245"/>
        <end position="259"/>
    </location>
</feature>
<keyword evidence="9" id="KW-0539">Nucleus</keyword>
<comment type="similarity">
    <text evidence="4">Belongs to the IWR1/SLC7A6OS family.</text>
</comment>
<evidence type="ECO:0000256" key="10">
    <source>
        <dbReference type="SAM" id="MobiDB-lite"/>
    </source>
</evidence>